<name>A0A2X0M549_9BASI</name>
<keyword evidence="2" id="KW-1185">Reference proteome</keyword>
<protein>
    <submittedName>
        <fullName evidence="1">BQ5605_C003g02424 protein</fullName>
    </submittedName>
</protein>
<evidence type="ECO:0000313" key="1">
    <source>
        <dbReference type="EMBL" id="SGY40800.1"/>
    </source>
</evidence>
<reference evidence="1 2" key="1">
    <citation type="submission" date="2016-11" db="EMBL/GenBank/DDBJ databases">
        <authorList>
            <person name="Jaros S."/>
            <person name="Januszkiewicz K."/>
            <person name="Wedrychowicz H."/>
        </authorList>
    </citation>
    <scope>NUCLEOTIDE SEQUENCE [LARGE SCALE GENOMIC DNA]</scope>
</reference>
<organism evidence="1 2">
    <name type="scientific">Microbotryum silenes-dioicae</name>
    <dbReference type="NCBI Taxonomy" id="796604"/>
    <lineage>
        <taxon>Eukaryota</taxon>
        <taxon>Fungi</taxon>
        <taxon>Dikarya</taxon>
        <taxon>Basidiomycota</taxon>
        <taxon>Pucciniomycotina</taxon>
        <taxon>Microbotryomycetes</taxon>
        <taxon>Microbotryales</taxon>
        <taxon>Microbotryaceae</taxon>
        <taxon>Microbotryum</taxon>
    </lineage>
</organism>
<dbReference type="Proteomes" id="UP000249464">
    <property type="component" value="Unassembled WGS sequence"/>
</dbReference>
<accession>A0A2X0M549</accession>
<proteinExistence type="predicted"/>
<evidence type="ECO:0000313" key="2">
    <source>
        <dbReference type="Proteomes" id="UP000249464"/>
    </source>
</evidence>
<sequence length="77" mass="8468">MNMTIAELLAFDVAPADASLHIELSKDELTHYSTLSATRGHFGLSSRVFGSTQPTHLKLPPQVVDARDTNFSLNWPT</sequence>
<dbReference type="EMBL" id="FQNC01000042">
    <property type="protein sequence ID" value="SGY40800.1"/>
    <property type="molecule type" value="Genomic_DNA"/>
</dbReference>
<gene>
    <name evidence="1" type="primary">BQ5605_C003g02424</name>
    <name evidence="1" type="ORF">BQ5605_C003G02424</name>
</gene>
<dbReference type="AlphaFoldDB" id="A0A2X0M549"/>